<evidence type="ECO:0000313" key="22">
    <source>
        <dbReference type="EMBL" id="KPA40214.1"/>
    </source>
</evidence>
<dbReference type="PANTHER" id="PTHR14950">
    <property type="entry name" value="DICER-RELATED"/>
    <property type="match status" value="1"/>
</dbReference>
<dbReference type="PROSITE" id="PS51194">
    <property type="entry name" value="HELICASE_CTER"/>
    <property type="match status" value="1"/>
</dbReference>
<dbReference type="SMART" id="SM00487">
    <property type="entry name" value="DEXDc"/>
    <property type="match status" value="1"/>
</dbReference>
<dbReference type="InterPro" id="IPR000999">
    <property type="entry name" value="RNase_III_dom"/>
</dbReference>
<gene>
    <name evidence="22" type="ORF">FLAG1_06916</name>
</gene>
<dbReference type="SMART" id="SM00535">
    <property type="entry name" value="RIBOc"/>
    <property type="match status" value="2"/>
</dbReference>
<dbReference type="FunFam" id="1.10.1520.10:FF:000032">
    <property type="entry name" value="Dicer-like protein 2"/>
    <property type="match status" value="1"/>
</dbReference>
<dbReference type="PROSITE" id="PS50142">
    <property type="entry name" value="RNASE_3_2"/>
    <property type="match status" value="2"/>
</dbReference>
<dbReference type="InterPro" id="IPR014001">
    <property type="entry name" value="Helicase_ATP-bd"/>
</dbReference>
<evidence type="ECO:0000259" key="20">
    <source>
        <dbReference type="PROSITE" id="PS51194"/>
    </source>
</evidence>
<dbReference type="PROSITE" id="PS51327">
    <property type="entry name" value="DICER_DSRBF"/>
    <property type="match status" value="1"/>
</dbReference>
<dbReference type="Gene3D" id="3.40.50.300">
    <property type="entry name" value="P-loop containing nucleotide triphosphate hydrolases"/>
    <property type="match status" value="3"/>
</dbReference>
<protein>
    <submittedName>
        <fullName evidence="22">Dicer 2</fullName>
    </submittedName>
</protein>
<evidence type="ECO:0000256" key="1">
    <source>
        <dbReference type="ARBA" id="ARBA00001936"/>
    </source>
</evidence>
<evidence type="ECO:0000256" key="7">
    <source>
        <dbReference type="ARBA" id="ARBA00022801"/>
    </source>
</evidence>
<evidence type="ECO:0000256" key="5">
    <source>
        <dbReference type="ARBA" id="ARBA00022737"/>
    </source>
</evidence>
<evidence type="ECO:0000256" key="16">
    <source>
        <dbReference type="SAM" id="Coils"/>
    </source>
</evidence>
<dbReference type="InterPro" id="IPR001650">
    <property type="entry name" value="Helicase_C-like"/>
</dbReference>
<evidence type="ECO:0000256" key="14">
    <source>
        <dbReference type="ARBA" id="ARBA00025403"/>
    </source>
</evidence>
<comment type="caution">
    <text evidence="22">The sequence shown here is derived from an EMBL/GenBank/DDBJ whole genome shotgun (WGS) entry which is preliminary data.</text>
</comment>
<dbReference type="Proteomes" id="UP000037904">
    <property type="component" value="Unassembled WGS sequence"/>
</dbReference>
<dbReference type="GO" id="GO:0005737">
    <property type="term" value="C:cytoplasm"/>
    <property type="evidence" value="ECO:0007669"/>
    <property type="project" value="TreeGrafter"/>
</dbReference>
<dbReference type="SUPFAM" id="SSF69065">
    <property type="entry name" value="RNase III domain-like"/>
    <property type="match status" value="2"/>
</dbReference>
<keyword evidence="5" id="KW-0677">Repeat</keyword>
<dbReference type="GO" id="GO:0004386">
    <property type="term" value="F:helicase activity"/>
    <property type="evidence" value="ECO:0007669"/>
    <property type="project" value="UniProtKB-KW"/>
</dbReference>
<keyword evidence="16" id="KW-0175">Coiled coil</keyword>
<comment type="cofactor">
    <cofactor evidence="2">
        <name>Mg(2+)</name>
        <dbReference type="ChEBI" id="CHEBI:18420"/>
    </cofactor>
</comment>
<keyword evidence="11 15" id="KW-0694">RNA-binding</keyword>
<evidence type="ECO:0000259" key="18">
    <source>
        <dbReference type="PROSITE" id="PS50142"/>
    </source>
</evidence>
<dbReference type="SUPFAM" id="SSF52540">
    <property type="entry name" value="P-loop containing nucleoside triphosphate hydrolases"/>
    <property type="match status" value="1"/>
</dbReference>
<dbReference type="InterPro" id="IPR038248">
    <property type="entry name" value="Dicer_dimer_sf"/>
</dbReference>
<dbReference type="GO" id="GO:0030422">
    <property type="term" value="P:siRNA processing"/>
    <property type="evidence" value="ECO:0007669"/>
    <property type="project" value="TreeGrafter"/>
</dbReference>
<dbReference type="GO" id="GO:0005634">
    <property type="term" value="C:nucleus"/>
    <property type="evidence" value="ECO:0007669"/>
    <property type="project" value="TreeGrafter"/>
</dbReference>
<evidence type="ECO:0000259" key="21">
    <source>
        <dbReference type="PROSITE" id="PS51327"/>
    </source>
</evidence>
<evidence type="ECO:0000256" key="10">
    <source>
        <dbReference type="ARBA" id="ARBA00022842"/>
    </source>
</evidence>
<dbReference type="PROSITE" id="PS00517">
    <property type="entry name" value="RNASE_3_1"/>
    <property type="match status" value="2"/>
</dbReference>
<evidence type="ECO:0000256" key="17">
    <source>
        <dbReference type="SAM" id="MobiDB-lite"/>
    </source>
</evidence>
<dbReference type="CDD" id="cd00593">
    <property type="entry name" value="RIBOc"/>
    <property type="match status" value="2"/>
</dbReference>
<dbReference type="InterPro" id="IPR005034">
    <property type="entry name" value="Dicer_dimerisation"/>
</dbReference>
<dbReference type="Pfam" id="PF03368">
    <property type="entry name" value="Dicer_dimer"/>
    <property type="match status" value="1"/>
</dbReference>
<feature type="domain" description="RNase III" evidence="18">
    <location>
        <begin position="939"/>
        <end position="1082"/>
    </location>
</feature>
<reference evidence="22 23" key="1">
    <citation type="submission" date="2015-04" db="EMBL/GenBank/DDBJ databases">
        <title>The draft genome sequence of Fusarium langsethiae, a T-2/HT-2 mycotoxin producer.</title>
        <authorList>
            <person name="Lysoe E."/>
            <person name="Divon H.H."/>
            <person name="Terzi V."/>
            <person name="Orru L."/>
            <person name="Lamontanara A."/>
            <person name="Kolseth A.-K."/>
            <person name="Frandsen R.J."/>
            <person name="Nielsen K."/>
            <person name="Thrane U."/>
        </authorList>
    </citation>
    <scope>NUCLEOTIDE SEQUENCE [LARGE SCALE GENOMIC DNA]</scope>
    <source>
        <strain evidence="22 23">Fl201059</strain>
    </source>
</reference>
<dbReference type="InterPro" id="IPR036389">
    <property type="entry name" value="RNase_III_sf"/>
</dbReference>
<dbReference type="GO" id="GO:0003723">
    <property type="term" value="F:RNA binding"/>
    <property type="evidence" value="ECO:0007669"/>
    <property type="project" value="UniProtKB-UniRule"/>
</dbReference>
<keyword evidence="4" id="KW-0479">Metal-binding</keyword>
<organism evidence="22 23">
    <name type="scientific">Fusarium langsethiae</name>
    <dbReference type="NCBI Taxonomy" id="179993"/>
    <lineage>
        <taxon>Eukaryota</taxon>
        <taxon>Fungi</taxon>
        <taxon>Dikarya</taxon>
        <taxon>Ascomycota</taxon>
        <taxon>Pezizomycotina</taxon>
        <taxon>Sordariomycetes</taxon>
        <taxon>Hypocreomycetidae</taxon>
        <taxon>Hypocreales</taxon>
        <taxon>Nectriaceae</taxon>
        <taxon>Fusarium</taxon>
    </lineage>
</organism>
<dbReference type="EMBL" id="JXCE01000147">
    <property type="protein sequence ID" value="KPA40214.1"/>
    <property type="molecule type" value="Genomic_DNA"/>
</dbReference>
<keyword evidence="3" id="KW-0930">Antiviral protein</keyword>
<dbReference type="GO" id="GO:0051607">
    <property type="term" value="P:defense response to virus"/>
    <property type="evidence" value="ECO:0007669"/>
    <property type="project" value="UniProtKB-KW"/>
</dbReference>
<dbReference type="InterPro" id="IPR027417">
    <property type="entry name" value="P-loop_NTPase"/>
</dbReference>
<dbReference type="SUPFAM" id="SSF54768">
    <property type="entry name" value="dsRNA-binding domain-like"/>
    <property type="match status" value="1"/>
</dbReference>
<evidence type="ECO:0000256" key="4">
    <source>
        <dbReference type="ARBA" id="ARBA00022723"/>
    </source>
</evidence>
<keyword evidence="12" id="KW-0051">Antiviral defense</keyword>
<feature type="domain" description="Dicer dsRNA-binding fold" evidence="21">
    <location>
        <begin position="585"/>
        <end position="683"/>
    </location>
</feature>
<comment type="cofactor">
    <cofactor evidence="1">
        <name>Mn(2+)</name>
        <dbReference type="ChEBI" id="CHEBI:29035"/>
    </cofactor>
</comment>
<evidence type="ECO:0000256" key="15">
    <source>
        <dbReference type="PROSITE-ProRule" id="PRU00657"/>
    </source>
</evidence>
<dbReference type="GO" id="GO:0005524">
    <property type="term" value="F:ATP binding"/>
    <property type="evidence" value="ECO:0007669"/>
    <property type="project" value="UniProtKB-KW"/>
</dbReference>
<keyword evidence="6" id="KW-0547">Nucleotide-binding</keyword>
<feature type="region of interest" description="Disordered" evidence="17">
    <location>
        <begin position="42"/>
        <end position="80"/>
    </location>
</feature>
<dbReference type="Gene3D" id="1.10.1520.10">
    <property type="entry name" value="Ribonuclease III domain"/>
    <property type="match status" value="2"/>
</dbReference>
<dbReference type="Gene3D" id="3.30.160.380">
    <property type="entry name" value="Dicer dimerisation domain"/>
    <property type="match status" value="1"/>
</dbReference>
<keyword evidence="10" id="KW-0460">Magnesium</keyword>
<dbReference type="PROSITE" id="PS51192">
    <property type="entry name" value="HELICASE_ATP_BIND_1"/>
    <property type="match status" value="1"/>
</dbReference>
<evidence type="ECO:0000256" key="2">
    <source>
        <dbReference type="ARBA" id="ARBA00001946"/>
    </source>
</evidence>
<evidence type="ECO:0000256" key="3">
    <source>
        <dbReference type="ARBA" id="ARBA00022721"/>
    </source>
</evidence>
<dbReference type="Pfam" id="PF00636">
    <property type="entry name" value="Ribonuclease_3"/>
    <property type="match status" value="2"/>
</dbReference>
<evidence type="ECO:0000256" key="12">
    <source>
        <dbReference type="ARBA" id="ARBA00023118"/>
    </source>
</evidence>
<evidence type="ECO:0000313" key="23">
    <source>
        <dbReference type="Proteomes" id="UP000037904"/>
    </source>
</evidence>
<keyword evidence="9" id="KW-0067">ATP-binding</keyword>
<evidence type="ECO:0000259" key="19">
    <source>
        <dbReference type="PROSITE" id="PS51192"/>
    </source>
</evidence>
<sequence>MSSDDKVMVDTYSVPASEVKTTGSSVLEISVADEKEIITNIPAAETPISIDSDDQVTGKEEGEEVQSEEVTSSPEAVNPRGYQREMLEQSLKRNVIVAMDTGSGKTQVAVMRIQHELETCAPDKLNIDAWSEETWPRVLHGTRIVVSTFDILRDALDHAFVKMNMLSLIVFDEVHNCVKNSSGRKIMVNFYHEHKKAGMPVPAILGLTASPVQSKSRRDETLELEITMDAICVTPTVNRKELLQHVNKPNLSRVLYDVEEHPTRTPLMQTLQSEYSRMDIAHDPSIAKIRESIAKSDNTGPEIIKLLMRHGTFSQKQLKSLWNKSKDLLVELGPWAADKYISELVNLFLERVDSPTTCKDAWNNEDRTYLAGHLRQIAASPHQPKLPARHNLADKTNKLIQELLAADEDVVGIIFVTSRAAANVLCALLKEHPEIRKRYRVGSIVGSASKIRKQNIYEYPYSSSTEILRDFRSGAINLLVSTSVLEEGIDVAACNLVVCFDEIATLKSYIQRRGRARKQKSRMIVLARSTSDIREWDSLEREMKSRYEQEREELDRLEIEARTEATSSISYTVPNSGARLDLENSRQHLEHFCNKVFQRDYVDQRPVYVFHKTELGTAPPTFSATVTLPSALPRHLRSFQGGGGWRSEKNAMKEAAFRAFVALYQEGLVSDHLLPLNANSKEEEEEEEEERQLIEPEVLFNPWQDIAQKWQTAAHKWLYAYEFFDHEYVTPLRFEIVLPVGLPRPRDITVHPELGITWHVKCTSVKKISNEECLGLPDHTSTLLAMHFGHRWNVEDRDHVIKLIYETKGLSRDRIGSIPFSESIDAILEKRVLVRGPRNTPFHYVQTIPSKPPREQVQHPFSEYEEAPEEPYLVVEQWTRRSDLLHKLTPGQSGSSCTKPYRWVLPISRATVDEVPRRAAKCGMLIPSIIHELEVQLIASELSSTLLAPVGISDLQLVIEAISARSAVEPVDYERLEFLGDSVLKFCTVTQAYSEHPFWPEGLLNHFKDRLVSNNRLTRMCLETGLSKFIISKAFTGTKWRPLYRDDFLDVKPVDGASRFIGPKTLADVVEALVGASYQDGDMHKALGCIKIFLGSKCNWHNDGVAREILFRAALSDVQLPPTMEPLEELIGYTFQKKSLLIEAMTHGSYIADGQQRSYEQLEFLGDAVLDYIIVTRMFQFDPPVPNSRLHIIKTAMANAEFLAFTNMQHGLRRPEIEFKDGEPVSTEVSLPIWKFMRHGSPEMGRVMNETQTRFESLQDEINAAKTNGTHYPWTLLARLHPKKFYSDLFEAILGAIWVDSGNIKTCAAFLHKFGILPYLVRILREDIHVQHPKEELGRLAVDQKVIYNYTPVDGPVTEYLCTVTVGDRAVGVVSGALNKLEAMTRAAEEGVNLLNAEQRRAEQAAQDEVARFLSPWTSPSKTICIENQG</sequence>
<name>A0A0N0DDV1_FUSLA</name>
<dbReference type="PANTHER" id="PTHR14950:SF37">
    <property type="entry name" value="ENDORIBONUCLEASE DICER"/>
    <property type="match status" value="1"/>
</dbReference>
<evidence type="ECO:0000256" key="13">
    <source>
        <dbReference type="ARBA" id="ARBA00023211"/>
    </source>
</evidence>
<keyword evidence="13" id="KW-0464">Manganese</keyword>
<accession>A0A0N0DDV1</accession>
<feature type="domain" description="Helicase C-terminal" evidence="20">
    <location>
        <begin position="398"/>
        <end position="565"/>
    </location>
</feature>
<comment type="similarity">
    <text evidence="15">Belongs to the helicase family. Dicer subfamily.</text>
</comment>
<dbReference type="Pfam" id="PF00271">
    <property type="entry name" value="Helicase_C"/>
    <property type="match status" value="1"/>
</dbReference>
<dbReference type="SMART" id="SM00490">
    <property type="entry name" value="HELICc"/>
    <property type="match status" value="1"/>
</dbReference>
<evidence type="ECO:0000256" key="9">
    <source>
        <dbReference type="ARBA" id="ARBA00022840"/>
    </source>
</evidence>
<evidence type="ECO:0000256" key="11">
    <source>
        <dbReference type="ARBA" id="ARBA00022884"/>
    </source>
</evidence>
<comment type="function">
    <text evidence="14">Dicer-like endonuclease involved in cleaving double-stranded RNA in the RNA interference (RNAi) pathway. Produces 21 to 25 bp dsRNAs (siRNAs) which target the selective destruction of homologous RNAs leading to sequence-specific suppression of gene expression, called post-transcriptional gene silencing (PTGS). Part of a broad host defense response against viral infection and transposons.</text>
</comment>
<keyword evidence="8" id="KW-0347">Helicase</keyword>
<proteinExistence type="inferred from homology"/>
<feature type="domain" description="Helicase ATP-binding" evidence="19">
    <location>
        <begin position="86"/>
        <end position="229"/>
    </location>
</feature>
<keyword evidence="23" id="KW-1185">Reference proteome</keyword>
<dbReference type="GO" id="GO:0004525">
    <property type="term" value="F:ribonuclease III activity"/>
    <property type="evidence" value="ECO:0007669"/>
    <property type="project" value="InterPro"/>
</dbReference>
<evidence type="ECO:0000256" key="8">
    <source>
        <dbReference type="ARBA" id="ARBA00022806"/>
    </source>
</evidence>
<evidence type="ECO:0000256" key="6">
    <source>
        <dbReference type="ARBA" id="ARBA00022741"/>
    </source>
</evidence>
<feature type="coiled-coil region" evidence="16">
    <location>
        <begin position="540"/>
        <end position="567"/>
    </location>
</feature>
<feature type="domain" description="RNase III" evidence="18">
    <location>
        <begin position="1124"/>
        <end position="1302"/>
    </location>
</feature>
<keyword evidence="7" id="KW-0378">Hydrolase</keyword>
<dbReference type="GO" id="GO:0046872">
    <property type="term" value="F:metal ion binding"/>
    <property type="evidence" value="ECO:0007669"/>
    <property type="project" value="UniProtKB-KW"/>
</dbReference>
<dbReference type="GO" id="GO:0050688">
    <property type="term" value="P:regulation of defense response to virus"/>
    <property type="evidence" value="ECO:0007669"/>
    <property type="project" value="UniProtKB-KW"/>
</dbReference>